<dbReference type="Pfam" id="PF13041">
    <property type="entry name" value="PPR_2"/>
    <property type="match status" value="4"/>
</dbReference>
<dbReference type="Pfam" id="PF01535">
    <property type="entry name" value="PPR"/>
    <property type="match status" value="2"/>
</dbReference>
<dbReference type="GO" id="GO:0005739">
    <property type="term" value="C:mitochondrion"/>
    <property type="evidence" value="ECO:0007669"/>
    <property type="project" value="UniProtKB-ARBA"/>
</dbReference>
<dbReference type="Gramene" id="Solyc01g095690.2.1">
    <property type="protein sequence ID" value="Solyc01g095690.2.1"/>
    <property type="gene ID" value="Solyc01g095690.2"/>
</dbReference>
<feature type="repeat" description="PPR" evidence="4">
    <location>
        <begin position="451"/>
        <end position="485"/>
    </location>
</feature>
<feature type="repeat" description="PPR" evidence="4">
    <location>
        <begin position="622"/>
        <end position="656"/>
    </location>
</feature>
<evidence type="ECO:0000256" key="3">
    <source>
        <dbReference type="ARBA" id="ARBA00061659"/>
    </source>
</evidence>
<dbReference type="FunFam" id="1.25.40.10:FF:001507">
    <property type="entry name" value="Pentatricopeptide repeat-containing protein At4g01030, mitochondrial"/>
    <property type="match status" value="1"/>
</dbReference>
<dbReference type="NCBIfam" id="TIGR00756">
    <property type="entry name" value="PPR"/>
    <property type="match status" value="6"/>
</dbReference>
<feature type="repeat" description="PPR" evidence="4">
    <location>
        <begin position="350"/>
        <end position="384"/>
    </location>
</feature>
<dbReference type="PhylomeDB" id="K4AZV8"/>
<dbReference type="HOGENOM" id="CLU_002706_15_8_1"/>
<comment type="similarity">
    <text evidence="3">Belongs to the PPR family. PCMP-E subfamily.</text>
</comment>
<feature type="domain" description="DYW" evidence="5">
    <location>
        <begin position="837"/>
        <end position="929"/>
    </location>
</feature>
<evidence type="ECO:0000313" key="7">
    <source>
        <dbReference type="Proteomes" id="UP000004994"/>
    </source>
</evidence>
<organism evidence="6">
    <name type="scientific">Solanum lycopersicum</name>
    <name type="common">Tomato</name>
    <name type="synonym">Lycopersicon esculentum</name>
    <dbReference type="NCBI Taxonomy" id="4081"/>
    <lineage>
        <taxon>Eukaryota</taxon>
        <taxon>Viridiplantae</taxon>
        <taxon>Streptophyta</taxon>
        <taxon>Embryophyta</taxon>
        <taxon>Tracheophyta</taxon>
        <taxon>Spermatophyta</taxon>
        <taxon>Magnoliopsida</taxon>
        <taxon>eudicotyledons</taxon>
        <taxon>Gunneridae</taxon>
        <taxon>Pentapetalae</taxon>
        <taxon>asterids</taxon>
        <taxon>lamiids</taxon>
        <taxon>Solanales</taxon>
        <taxon>Solanaceae</taxon>
        <taxon>Solanoideae</taxon>
        <taxon>Solaneae</taxon>
        <taxon>Solanum</taxon>
        <taxon>Solanum subgen. Lycopersicon</taxon>
    </lineage>
</organism>
<dbReference type="InParanoid" id="K4AZV8"/>
<comment type="similarity">
    <text evidence="1">Belongs to the PPR family. PCMP-H subfamily.</text>
</comment>
<dbReference type="EnsemblPlants" id="Solyc01g095690.2.1">
    <property type="protein sequence ID" value="Solyc01g095690.2.1"/>
    <property type="gene ID" value="Solyc01g095690.2"/>
</dbReference>
<evidence type="ECO:0000256" key="2">
    <source>
        <dbReference type="ARBA" id="ARBA00022737"/>
    </source>
</evidence>
<dbReference type="FunFam" id="1.25.40.10:FF:001722">
    <property type="entry name" value="pentatricopeptide repeat-containing protein At4g01030, mitochondrial"/>
    <property type="match status" value="1"/>
</dbReference>
<keyword evidence="7" id="KW-1185">Reference proteome</keyword>
<sequence length="954" mass="108076">MEAVATPLYHFISPLNQKQPRCYSTNFGLVNVAETLPESSLSTSLESLSSLQFDYENKFNSLNSVRAMHAKMIKLSNEWDTKKNMQYFISGYLEFGDFQSAAVLFFVGFAENYLYWNSFLEEYTYFGGTPCEILEVFSELHSKGVNFNTEILAFVLKICSKLRDMWLGLEVHACLIKKGFDLDVYTKCALMNFYGRCCGTESANKVFKETSMHDSLLWNEAILVNLRNEKWTEGLQMFRDMQDLFVKANSLTISKVLQACGKLGALDEGKQIHGYVIRYALESNILIRTALINMYVKNDNIKLARVVFASTDNRNLPCWNSIISGYTALGYLDDAWELFHEMKTCNIKPDIITWNSLLSGHFLHGSYREVLAIVTRMQSAGYQPNRNSITSALQAVSELGYLRIGKEIHCHVLRNGFDYDLHIATSLVDMYVKNDDLTSAKAVFDCMKNRNIFAWNSLISGYSCKGHFEKAGDLLDQMKEEGIKPDIVTYNSMLSGYSTSNCIKEALGMIRRIKSSGMSPNVISWTSLVSGCSQQGYFREAFEFLTQMQDEGIKVNSVTVASLLQACAGLSLLHIGKEIHCLCIRNDFIDDVYVSTALIDMYSKCGNLENAQKVFQNLEDKTLASWNSMITGFAIYGLGTEAISLFDKMREAKIQPDAITFIALLSSCKHSGLLDKGWKYFDHMKTDFGVIPTIEHYSCMVDLLGRVGYLDEASDFIQSMPMEPNAAVWGALLTSCRIHGNVELAEIAAEHLFKLEPYNAANYALMMNLYAISNRWKDVDRIRDKMEAMGVKIGPVWSWLKVSQRIHIFSTAGKTHPEEGEIFFELYKLISEMKKLGYKPDTECVVQNFSEVEKEKALLGHTEKLAITYGLIRTTSPAPIRVINNTRICSDCHKVAKYMSLLRRREIFLKDGVRFHHFRDGKCSCCDFWYWTSVVNTVILVISSSVIISPSQSA</sequence>
<evidence type="ECO:0000259" key="5">
    <source>
        <dbReference type="Pfam" id="PF14432"/>
    </source>
</evidence>
<dbReference type="PaxDb" id="4081-Solyc01g095690.2.1"/>
<name>K4AZV8_SOLLC</name>
<dbReference type="AlphaFoldDB" id="K4AZV8"/>
<dbReference type="GO" id="GO:0008270">
    <property type="term" value="F:zinc ion binding"/>
    <property type="evidence" value="ECO:0007669"/>
    <property type="project" value="InterPro"/>
</dbReference>
<feature type="repeat" description="PPR" evidence="4">
    <location>
        <begin position="591"/>
        <end position="621"/>
    </location>
</feature>
<dbReference type="PANTHER" id="PTHR47926:SF539">
    <property type="entry name" value="DYW DOMAIN-CONTAINING PROTEIN"/>
    <property type="match status" value="1"/>
</dbReference>
<dbReference type="Pfam" id="PF14432">
    <property type="entry name" value="DYW_deaminase"/>
    <property type="match status" value="1"/>
</dbReference>
<keyword evidence="2" id="KW-0677">Repeat</keyword>
<accession>K4AZV8</accession>
<dbReference type="PANTHER" id="PTHR47926">
    <property type="entry name" value="PENTATRICOPEPTIDE REPEAT-CONTAINING PROTEIN"/>
    <property type="match status" value="1"/>
</dbReference>
<dbReference type="InterPro" id="IPR011990">
    <property type="entry name" value="TPR-like_helical_dom_sf"/>
</dbReference>
<dbReference type="OMA" id="INMYVKN"/>
<dbReference type="eggNOG" id="KOG4197">
    <property type="taxonomic scope" value="Eukaryota"/>
</dbReference>
<dbReference type="GO" id="GO:0009451">
    <property type="term" value="P:RNA modification"/>
    <property type="evidence" value="ECO:0000318"/>
    <property type="project" value="GO_Central"/>
</dbReference>
<dbReference type="FunFam" id="1.25.40.10:FF:000205">
    <property type="entry name" value="Pentatricopeptide repeat-containing protein, mitochondrial"/>
    <property type="match status" value="1"/>
</dbReference>
<feature type="repeat" description="PPR" evidence="4">
    <location>
        <begin position="315"/>
        <end position="349"/>
    </location>
</feature>
<reference evidence="6" key="2">
    <citation type="submission" date="2015-06" db="UniProtKB">
        <authorList>
            <consortium name="EnsemblPlants"/>
        </authorList>
    </citation>
    <scope>IDENTIFICATION</scope>
    <source>
        <strain evidence="6">cv. Heinz 1706</strain>
    </source>
</reference>
<protein>
    <recommendedName>
        <fullName evidence="5">DYW domain-containing protein</fullName>
    </recommendedName>
</protein>
<evidence type="ECO:0000256" key="1">
    <source>
        <dbReference type="ARBA" id="ARBA00006643"/>
    </source>
</evidence>
<dbReference type="FunCoup" id="K4AZV8">
    <property type="interactions" value="500"/>
</dbReference>
<dbReference type="Gene3D" id="1.25.40.10">
    <property type="entry name" value="Tetratricopeptide repeat domain"/>
    <property type="match status" value="6"/>
</dbReference>
<dbReference type="InterPro" id="IPR032867">
    <property type="entry name" value="DYW_dom"/>
</dbReference>
<dbReference type="FunFam" id="1.25.40.10:FF:002475">
    <property type="entry name" value="Pentatricopeptide repeat-containing protein At4g01030, mitochondrial"/>
    <property type="match status" value="1"/>
</dbReference>
<dbReference type="PROSITE" id="PS51375">
    <property type="entry name" value="PPR"/>
    <property type="match status" value="7"/>
</dbReference>
<dbReference type="Proteomes" id="UP000004994">
    <property type="component" value="Chromosome 1"/>
</dbReference>
<dbReference type="Pfam" id="PF20431">
    <property type="entry name" value="E_motif"/>
    <property type="match status" value="1"/>
</dbReference>
<dbReference type="InterPro" id="IPR002885">
    <property type="entry name" value="PPR_rpt"/>
</dbReference>
<dbReference type="FunFam" id="1.25.40.10:FF:000782">
    <property type="entry name" value="Pentatricopeptide repeat-containing protein"/>
    <property type="match status" value="1"/>
</dbReference>
<feature type="repeat" description="PPR" evidence="4">
    <location>
        <begin position="486"/>
        <end position="520"/>
    </location>
</feature>
<evidence type="ECO:0000256" key="4">
    <source>
        <dbReference type="PROSITE-ProRule" id="PRU00708"/>
    </source>
</evidence>
<dbReference type="InterPro" id="IPR046960">
    <property type="entry name" value="PPR_At4g14850-like_plant"/>
</dbReference>
<dbReference type="InterPro" id="IPR046848">
    <property type="entry name" value="E_motif"/>
</dbReference>
<dbReference type="SMR" id="K4AZV8"/>
<dbReference type="GO" id="GO:0003723">
    <property type="term" value="F:RNA binding"/>
    <property type="evidence" value="ECO:0007669"/>
    <property type="project" value="InterPro"/>
</dbReference>
<proteinExistence type="inferred from homology"/>
<evidence type="ECO:0000313" key="6">
    <source>
        <dbReference type="EnsemblPlants" id="Solyc01g095690.2.1"/>
    </source>
</evidence>
<feature type="repeat" description="PPR" evidence="4">
    <location>
        <begin position="521"/>
        <end position="555"/>
    </location>
</feature>
<reference evidence="6" key="1">
    <citation type="journal article" date="2012" name="Nature">
        <title>The tomato genome sequence provides insights into fleshy fruit evolution.</title>
        <authorList>
            <consortium name="Tomato Genome Consortium"/>
        </authorList>
    </citation>
    <scope>NUCLEOTIDE SEQUENCE [LARGE SCALE GENOMIC DNA]</scope>
    <source>
        <strain evidence="6">cv. Heinz 1706</strain>
    </source>
</reference>